<dbReference type="RefSeq" id="WP_010752217.1">
    <property type="nucleotide sequence ID" value="NZ_BJWF01000005.1"/>
</dbReference>
<evidence type="ECO:0000313" key="1">
    <source>
        <dbReference type="EMBL" id="GEL91463.1"/>
    </source>
</evidence>
<protein>
    <submittedName>
        <fullName evidence="1">Uncharacterized protein</fullName>
    </submittedName>
</protein>
<accession>A0A511J1E0</accession>
<sequence>MKTLNPLTYVKVTIIAIVVVLLMNLGFSVSNAFAAESRLNEQIRLTQGMLASISSNKKGDKFEMNTVILQENTDFTTSEATKLATTFNHLTLEEQQSLLHQLSENSNARVAPIIL</sequence>
<dbReference type="AlphaFoldDB" id="A0A511J1E0"/>
<name>A0A511J1E0_9ENTE</name>
<gene>
    <name evidence="1" type="ORF">EVI01_08000</name>
</gene>
<proteinExistence type="predicted"/>
<reference evidence="1 2" key="1">
    <citation type="submission" date="2019-07" db="EMBL/GenBank/DDBJ databases">
        <title>Whole genome shotgun sequence of Enterococcus villorum NBRC 100699.</title>
        <authorList>
            <person name="Hosoyama A."/>
            <person name="Uohara A."/>
            <person name="Ohji S."/>
            <person name="Ichikawa N."/>
        </authorList>
    </citation>
    <scope>NUCLEOTIDE SEQUENCE [LARGE SCALE GENOMIC DNA]</scope>
    <source>
        <strain evidence="1 2">NBRC 100699</strain>
    </source>
</reference>
<dbReference type="EMBL" id="BJWF01000005">
    <property type="protein sequence ID" value="GEL91463.1"/>
    <property type="molecule type" value="Genomic_DNA"/>
</dbReference>
<organism evidence="1 2">
    <name type="scientific">Enterococcus villorum</name>
    <dbReference type="NCBI Taxonomy" id="112904"/>
    <lineage>
        <taxon>Bacteria</taxon>
        <taxon>Bacillati</taxon>
        <taxon>Bacillota</taxon>
        <taxon>Bacilli</taxon>
        <taxon>Lactobacillales</taxon>
        <taxon>Enterococcaceae</taxon>
        <taxon>Enterococcus</taxon>
    </lineage>
</organism>
<evidence type="ECO:0000313" key="2">
    <source>
        <dbReference type="Proteomes" id="UP000321830"/>
    </source>
</evidence>
<comment type="caution">
    <text evidence="1">The sequence shown here is derived from an EMBL/GenBank/DDBJ whole genome shotgun (WGS) entry which is preliminary data.</text>
</comment>
<dbReference type="Proteomes" id="UP000321830">
    <property type="component" value="Unassembled WGS sequence"/>
</dbReference>